<sequence length="134" mass="14849">MRYLAILLATILIIGFADATVGYGDIVKAESEASVLIRELKKHEIPANDITFEELKQEYEIVKILVNGALITEIFNQLTELKAEIAELRATVAASAKIIEKVKPLTTCARCDNEHGCRLYVICRLPCKCGCLPK</sequence>
<gene>
    <name evidence="2" type="ORF">LCGC14_1644310</name>
</gene>
<comment type="caution">
    <text evidence="2">The sequence shown here is derived from an EMBL/GenBank/DDBJ whole genome shotgun (WGS) entry which is preliminary data.</text>
</comment>
<accession>A0A0F9HYQ1</accession>
<evidence type="ECO:0000313" key="2">
    <source>
        <dbReference type="EMBL" id="KKM20556.1"/>
    </source>
</evidence>
<organism evidence="2">
    <name type="scientific">marine sediment metagenome</name>
    <dbReference type="NCBI Taxonomy" id="412755"/>
    <lineage>
        <taxon>unclassified sequences</taxon>
        <taxon>metagenomes</taxon>
        <taxon>ecological metagenomes</taxon>
    </lineage>
</organism>
<keyword evidence="1" id="KW-0175">Coiled coil</keyword>
<proteinExistence type="predicted"/>
<reference evidence="2" key="1">
    <citation type="journal article" date="2015" name="Nature">
        <title>Complex archaea that bridge the gap between prokaryotes and eukaryotes.</title>
        <authorList>
            <person name="Spang A."/>
            <person name="Saw J.H."/>
            <person name="Jorgensen S.L."/>
            <person name="Zaremba-Niedzwiedzka K."/>
            <person name="Martijn J."/>
            <person name="Lind A.E."/>
            <person name="van Eijk R."/>
            <person name="Schleper C."/>
            <person name="Guy L."/>
            <person name="Ettema T.J."/>
        </authorList>
    </citation>
    <scope>NUCLEOTIDE SEQUENCE</scope>
</reference>
<feature type="coiled-coil region" evidence="1">
    <location>
        <begin position="71"/>
        <end position="98"/>
    </location>
</feature>
<name>A0A0F9HYQ1_9ZZZZ</name>
<dbReference type="EMBL" id="LAZR01013742">
    <property type="protein sequence ID" value="KKM20556.1"/>
    <property type="molecule type" value="Genomic_DNA"/>
</dbReference>
<protein>
    <submittedName>
        <fullName evidence="2">Uncharacterized protein</fullName>
    </submittedName>
</protein>
<evidence type="ECO:0000256" key="1">
    <source>
        <dbReference type="SAM" id="Coils"/>
    </source>
</evidence>
<dbReference type="AlphaFoldDB" id="A0A0F9HYQ1"/>